<evidence type="ECO:0000313" key="2">
    <source>
        <dbReference type="Proteomes" id="UP001215151"/>
    </source>
</evidence>
<keyword evidence="2" id="KW-1185">Reference proteome</keyword>
<sequence length="439" mass="49788">MLLRRVVHNWFGRYDSLNEPRVTLRSEDHRMDVVVGPLDSLTLADEPISRDVATEALVSVSTARYFSVSELVPAELLEQILLEAWLEIPLQSPVDRWAFFANLSLVNRRFRNLVLWIATRHVRVICHSSMDIYAYRSIGLQHLSLNGDVSADPDASLAALFQRSKVYMDITYAKRWMYQNRDRWLLDDVSPGRPDDALPPVVDGLNLLHDHVEQEEPFPERRETEYLEWLRRRRRDRLSGWFADLLEAVPDCTAVEISAADDDAIETLSVKTYGILLESLWWWPSLSALHLSAVPGQASFPAEMSGYTLGPRPVLPSLPSVKTVRLSRYPDYTAPDNSDGLVFHPDSRLQVLYGPPTRPAQEDHSLAYQERISPEDIESYINGGGGQTISPPPVPGLKLTRFDSLWEIIRLDDRQQQPRSLSFGGYPAPGEGVAFLFDA</sequence>
<proteinExistence type="predicted"/>
<evidence type="ECO:0000313" key="1">
    <source>
        <dbReference type="EMBL" id="KAJ8472751.1"/>
    </source>
</evidence>
<protein>
    <submittedName>
        <fullName evidence="1">Uncharacterized protein</fullName>
    </submittedName>
</protein>
<comment type="caution">
    <text evidence="1">The sequence shown here is derived from an EMBL/GenBank/DDBJ whole genome shotgun (WGS) entry which is preliminary data.</text>
</comment>
<accession>A0AAD7TNI3</accession>
<organism evidence="1 2">
    <name type="scientific">Trametes cubensis</name>
    <dbReference type="NCBI Taxonomy" id="1111947"/>
    <lineage>
        <taxon>Eukaryota</taxon>
        <taxon>Fungi</taxon>
        <taxon>Dikarya</taxon>
        <taxon>Basidiomycota</taxon>
        <taxon>Agaricomycotina</taxon>
        <taxon>Agaricomycetes</taxon>
        <taxon>Polyporales</taxon>
        <taxon>Polyporaceae</taxon>
        <taxon>Trametes</taxon>
    </lineage>
</organism>
<reference evidence="1" key="1">
    <citation type="submission" date="2022-11" db="EMBL/GenBank/DDBJ databases">
        <title>Genome Sequence of Cubamyces cubensis.</title>
        <authorList>
            <person name="Buettner E."/>
        </authorList>
    </citation>
    <scope>NUCLEOTIDE SEQUENCE</scope>
    <source>
        <strain evidence="1">MPL-01</strain>
    </source>
</reference>
<gene>
    <name evidence="1" type="ORF">ONZ51_g8307</name>
</gene>
<dbReference type="EMBL" id="JAPEVG010000247">
    <property type="protein sequence ID" value="KAJ8472751.1"/>
    <property type="molecule type" value="Genomic_DNA"/>
</dbReference>
<name>A0AAD7TNI3_9APHY</name>
<dbReference type="AlphaFoldDB" id="A0AAD7TNI3"/>
<dbReference type="Proteomes" id="UP001215151">
    <property type="component" value="Unassembled WGS sequence"/>
</dbReference>